<dbReference type="Proteomes" id="UP001457282">
    <property type="component" value="Unassembled WGS sequence"/>
</dbReference>
<evidence type="ECO:0000256" key="1">
    <source>
        <dbReference type="SAM" id="MobiDB-lite"/>
    </source>
</evidence>
<accession>A0AAW1VWP7</accession>
<evidence type="ECO:0000313" key="3">
    <source>
        <dbReference type="Proteomes" id="UP001457282"/>
    </source>
</evidence>
<dbReference type="AlphaFoldDB" id="A0AAW1VWP7"/>
<reference evidence="2 3" key="1">
    <citation type="journal article" date="2023" name="G3 (Bethesda)">
        <title>A chromosome-length genome assembly and annotation of blackberry (Rubus argutus, cv. 'Hillquist').</title>
        <authorList>
            <person name="Bruna T."/>
            <person name="Aryal R."/>
            <person name="Dudchenko O."/>
            <person name="Sargent D.J."/>
            <person name="Mead D."/>
            <person name="Buti M."/>
            <person name="Cavallini A."/>
            <person name="Hytonen T."/>
            <person name="Andres J."/>
            <person name="Pham M."/>
            <person name="Weisz D."/>
            <person name="Mascagni F."/>
            <person name="Usai G."/>
            <person name="Natali L."/>
            <person name="Bassil N."/>
            <person name="Fernandez G.E."/>
            <person name="Lomsadze A."/>
            <person name="Armour M."/>
            <person name="Olukolu B."/>
            <person name="Poorten T."/>
            <person name="Britton C."/>
            <person name="Davik J."/>
            <person name="Ashrafi H."/>
            <person name="Aiden E.L."/>
            <person name="Borodovsky M."/>
            <person name="Worthington M."/>
        </authorList>
    </citation>
    <scope>NUCLEOTIDE SEQUENCE [LARGE SCALE GENOMIC DNA]</scope>
    <source>
        <strain evidence="2">PI 553951</strain>
    </source>
</reference>
<evidence type="ECO:0000313" key="2">
    <source>
        <dbReference type="EMBL" id="KAK9911879.1"/>
    </source>
</evidence>
<name>A0AAW1VWP7_RUBAR</name>
<sequence>MWLGSGRIRTWLRSGNDVTVRLQQRAALSPGKGGSGDGGEDRTEQRRLVMAVTVESVDGETPFTIMNTMYNCLEVFELV</sequence>
<keyword evidence="3" id="KW-1185">Reference proteome</keyword>
<proteinExistence type="predicted"/>
<gene>
    <name evidence="2" type="ORF">M0R45_035760</name>
</gene>
<organism evidence="2 3">
    <name type="scientific">Rubus argutus</name>
    <name type="common">Southern blackberry</name>
    <dbReference type="NCBI Taxonomy" id="59490"/>
    <lineage>
        <taxon>Eukaryota</taxon>
        <taxon>Viridiplantae</taxon>
        <taxon>Streptophyta</taxon>
        <taxon>Embryophyta</taxon>
        <taxon>Tracheophyta</taxon>
        <taxon>Spermatophyta</taxon>
        <taxon>Magnoliopsida</taxon>
        <taxon>eudicotyledons</taxon>
        <taxon>Gunneridae</taxon>
        <taxon>Pentapetalae</taxon>
        <taxon>rosids</taxon>
        <taxon>fabids</taxon>
        <taxon>Rosales</taxon>
        <taxon>Rosaceae</taxon>
        <taxon>Rosoideae</taxon>
        <taxon>Rosoideae incertae sedis</taxon>
        <taxon>Rubus</taxon>
    </lineage>
</organism>
<protein>
    <submittedName>
        <fullName evidence="2">Uncharacterized protein</fullName>
    </submittedName>
</protein>
<dbReference type="EMBL" id="JBEDUW010000007">
    <property type="protein sequence ID" value="KAK9911879.1"/>
    <property type="molecule type" value="Genomic_DNA"/>
</dbReference>
<feature type="region of interest" description="Disordered" evidence="1">
    <location>
        <begin position="24"/>
        <end position="44"/>
    </location>
</feature>
<comment type="caution">
    <text evidence="2">The sequence shown here is derived from an EMBL/GenBank/DDBJ whole genome shotgun (WGS) entry which is preliminary data.</text>
</comment>